<dbReference type="AlphaFoldDB" id="A0ABD3NKV2"/>
<sequence>MNCIQDDRSIDAETLSPSEATSFLNTIQTLPSADYRFPTVTHQPTSFSTRDDTSHKNAYANVIYNARDDAPSIESAPSDEDMNTPFNICSGVWDDDDDATVKNHCACDIQVEDAHSLMHMNSFQSDRGSSIQGGNSIVDAALMDSENLQSRVSSCVSGCSVVTEMRDEFERGRDVGSPTRGVVRAVETMDVAIDDECVKQDVAENALVVAPTTVKKGHFFGMRRKFSKLSPLGKQKTSQVVTKEIVPKVDEAPNGIPDKEPAPSTLNIADKKTDEAIVSSSSICTASETVSTANTAPVSNKTGALKNLSPSKFLRSFNSKRSTAAATAAAAAVAAAKSKHRVNFSDGNAHKEVECHPVASSVKDGSNASEEELVPVHLMSLTPDDIPMKYDEICYGPSAPLALATPAPLVSVPYSQIENSIVKTNTEMNQEPSYEGNMPNLSPIASKSYIKQAVTNDSVELDATGSITMTPDSTDYLNTSNETDDSLNDRCRSHLSGVSRTLFSDEKEIIANVEDIRFDGLGDDDVFECTLQNDELGVLDISVEGVKMEKQSEKMEEVMAAEGVKELNGLSKAPVQVSEENCEAKPAGFGNMFQMDMSAFSNLFGCTGSSSNVKRILADDQGADCDATKKISAEGSEEFATAGVEKQHSCEEGHEYVDVVDTLGLGSGTAHSSGVDNDTLNQNGEKIQASAKQAWIKSMSSRTGSSLSMRKQSFGFGSSKFLDGRRRSQEVKLEILDEDIEATL</sequence>
<name>A0ABD3NKV2_9STRA</name>
<proteinExistence type="predicted"/>
<reference evidence="1 2" key="1">
    <citation type="submission" date="2024-10" db="EMBL/GenBank/DDBJ databases">
        <title>Updated reference genomes for cyclostephanoid diatoms.</title>
        <authorList>
            <person name="Roberts W.R."/>
            <person name="Alverson A.J."/>
        </authorList>
    </citation>
    <scope>NUCLEOTIDE SEQUENCE [LARGE SCALE GENOMIC DNA]</scope>
    <source>
        <strain evidence="1 2">AJA010-31</strain>
    </source>
</reference>
<keyword evidence="2" id="KW-1185">Reference proteome</keyword>
<dbReference type="EMBL" id="JALLPJ020001114">
    <property type="protein sequence ID" value="KAL3776153.1"/>
    <property type="molecule type" value="Genomic_DNA"/>
</dbReference>
<comment type="caution">
    <text evidence="1">The sequence shown here is derived from an EMBL/GenBank/DDBJ whole genome shotgun (WGS) entry which is preliminary data.</text>
</comment>
<organism evidence="1 2">
    <name type="scientific">Cyclotella atomus</name>
    <dbReference type="NCBI Taxonomy" id="382360"/>
    <lineage>
        <taxon>Eukaryota</taxon>
        <taxon>Sar</taxon>
        <taxon>Stramenopiles</taxon>
        <taxon>Ochrophyta</taxon>
        <taxon>Bacillariophyta</taxon>
        <taxon>Coscinodiscophyceae</taxon>
        <taxon>Thalassiosirophycidae</taxon>
        <taxon>Stephanodiscales</taxon>
        <taxon>Stephanodiscaceae</taxon>
        <taxon>Cyclotella</taxon>
    </lineage>
</organism>
<dbReference type="Proteomes" id="UP001530400">
    <property type="component" value="Unassembled WGS sequence"/>
</dbReference>
<evidence type="ECO:0000313" key="2">
    <source>
        <dbReference type="Proteomes" id="UP001530400"/>
    </source>
</evidence>
<gene>
    <name evidence="1" type="ORF">ACHAWO_004474</name>
</gene>
<protein>
    <submittedName>
        <fullName evidence="1">Uncharacterized protein</fullName>
    </submittedName>
</protein>
<accession>A0ABD3NKV2</accession>
<evidence type="ECO:0000313" key="1">
    <source>
        <dbReference type="EMBL" id="KAL3776153.1"/>
    </source>
</evidence>